<dbReference type="Proteomes" id="UP001162029">
    <property type="component" value="Unassembled WGS sequence"/>
</dbReference>
<feature type="compositionally biased region" description="Low complexity" evidence="1">
    <location>
        <begin position="25"/>
        <end position="35"/>
    </location>
</feature>
<reference evidence="2" key="1">
    <citation type="submission" date="2022-12" db="EMBL/GenBank/DDBJ databases">
        <authorList>
            <person name="Webb A."/>
        </authorList>
    </citation>
    <scope>NUCLEOTIDE SEQUENCE</scope>
    <source>
        <strain evidence="2">Pd1</strain>
    </source>
</reference>
<proteinExistence type="predicted"/>
<comment type="caution">
    <text evidence="2">The sequence shown here is derived from an EMBL/GenBank/DDBJ whole genome shotgun (WGS) entry which is preliminary data.</text>
</comment>
<organism evidence="2 3">
    <name type="scientific">Peronospora destructor</name>
    <dbReference type="NCBI Taxonomy" id="86335"/>
    <lineage>
        <taxon>Eukaryota</taxon>
        <taxon>Sar</taxon>
        <taxon>Stramenopiles</taxon>
        <taxon>Oomycota</taxon>
        <taxon>Peronosporomycetes</taxon>
        <taxon>Peronosporales</taxon>
        <taxon>Peronosporaceae</taxon>
        <taxon>Peronospora</taxon>
    </lineage>
</organism>
<evidence type="ECO:0000313" key="2">
    <source>
        <dbReference type="EMBL" id="CAI5712754.1"/>
    </source>
</evidence>
<dbReference type="EMBL" id="CANTFM010000129">
    <property type="protein sequence ID" value="CAI5712754.1"/>
    <property type="molecule type" value="Genomic_DNA"/>
</dbReference>
<gene>
    <name evidence="2" type="ORF">PDE001_LOCUS846</name>
</gene>
<name>A0AAV0T201_9STRA</name>
<accession>A0AAV0T201</accession>
<keyword evidence="3" id="KW-1185">Reference proteome</keyword>
<sequence>MSGGNGSSRAGRPHRPPDPPDRPLPRSALAAPSLSEQAAAASRFVEAAARRLKVRAEQDEEAAAAEATMKRLYEIVTRDYPLHEDTALRQMSAEECEALTGEKVGISWPPYVPRILGKSIPRRSLLRELAEANARIAATKEVTEQFIRAAQRVVFDGQHTLTFTFMSKSAANIWANKEFK</sequence>
<protein>
    <submittedName>
        <fullName evidence="2">Uncharacterized protein</fullName>
    </submittedName>
</protein>
<feature type="region of interest" description="Disordered" evidence="1">
    <location>
        <begin position="1"/>
        <end position="35"/>
    </location>
</feature>
<evidence type="ECO:0000313" key="3">
    <source>
        <dbReference type="Proteomes" id="UP001162029"/>
    </source>
</evidence>
<evidence type="ECO:0000256" key="1">
    <source>
        <dbReference type="SAM" id="MobiDB-lite"/>
    </source>
</evidence>
<feature type="compositionally biased region" description="Basic and acidic residues" evidence="1">
    <location>
        <begin position="15"/>
        <end position="24"/>
    </location>
</feature>
<dbReference type="AlphaFoldDB" id="A0AAV0T201"/>